<accession>A0A7X3IJY3</accession>
<dbReference type="PANTHER" id="PTHR42809:SF1">
    <property type="entry name" value="FLAVODOXIN 1"/>
    <property type="match status" value="1"/>
</dbReference>
<gene>
    <name evidence="9" type="ORF">GRF59_14440</name>
</gene>
<evidence type="ECO:0000256" key="4">
    <source>
        <dbReference type="ARBA" id="ARBA00022448"/>
    </source>
</evidence>
<keyword evidence="6" id="KW-0288">FMN</keyword>
<proteinExistence type="inferred from homology"/>
<dbReference type="AlphaFoldDB" id="A0A7X3IJY3"/>
<comment type="cofactor">
    <cofactor evidence="1">
        <name>FMN</name>
        <dbReference type="ChEBI" id="CHEBI:58210"/>
    </cofactor>
</comment>
<evidence type="ECO:0000313" key="10">
    <source>
        <dbReference type="Proteomes" id="UP000460318"/>
    </source>
</evidence>
<dbReference type="SUPFAM" id="SSF52218">
    <property type="entry name" value="Flavoproteins"/>
    <property type="match status" value="1"/>
</dbReference>
<evidence type="ECO:0000256" key="6">
    <source>
        <dbReference type="ARBA" id="ARBA00022643"/>
    </source>
</evidence>
<evidence type="ECO:0000256" key="1">
    <source>
        <dbReference type="ARBA" id="ARBA00001917"/>
    </source>
</evidence>
<dbReference type="InterPro" id="IPR008254">
    <property type="entry name" value="Flavodoxin/NO_synth"/>
</dbReference>
<keyword evidence="10" id="KW-1185">Reference proteome</keyword>
<feature type="domain" description="Flavodoxin-like" evidence="8">
    <location>
        <begin position="4"/>
        <end position="135"/>
    </location>
</feature>
<comment type="function">
    <text evidence="2">Low-potential electron donor to a number of redox enzymes.</text>
</comment>
<dbReference type="InterPro" id="IPR029039">
    <property type="entry name" value="Flavoprotein-like_sf"/>
</dbReference>
<dbReference type="EMBL" id="WUBI01000002">
    <property type="protein sequence ID" value="MWV44816.1"/>
    <property type="molecule type" value="Genomic_DNA"/>
</dbReference>
<organism evidence="9 10">
    <name type="scientific">Paenibacillus dendrobii</name>
    <dbReference type="NCBI Taxonomy" id="2691084"/>
    <lineage>
        <taxon>Bacteria</taxon>
        <taxon>Bacillati</taxon>
        <taxon>Bacillota</taxon>
        <taxon>Bacilli</taxon>
        <taxon>Bacillales</taxon>
        <taxon>Paenibacillaceae</taxon>
        <taxon>Paenibacillus</taxon>
    </lineage>
</organism>
<dbReference type="GO" id="GO:0010181">
    <property type="term" value="F:FMN binding"/>
    <property type="evidence" value="ECO:0007669"/>
    <property type="project" value="InterPro"/>
</dbReference>
<evidence type="ECO:0000256" key="7">
    <source>
        <dbReference type="ARBA" id="ARBA00022982"/>
    </source>
</evidence>
<dbReference type="RefSeq" id="WP_160498433.1">
    <property type="nucleotide sequence ID" value="NZ_WUBI01000002.1"/>
</dbReference>
<dbReference type="InterPro" id="IPR050619">
    <property type="entry name" value="Flavodoxin"/>
</dbReference>
<comment type="caution">
    <text evidence="9">The sequence shown here is derived from an EMBL/GenBank/DDBJ whole genome shotgun (WGS) entry which is preliminary data.</text>
</comment>
<name>A0A7X3IJY3_9BACL</name>
<evidence type="ECO:0000313" key="9">
    <source>
        <dbReference type="EMBL" id="MWV44816.1"/>
    </source>
</evidence>
<dbReference type="Pfam" id="PF00258">
    <property type="entry name" value="Flavodoxin_1"/>
    <property type="match status" value="1"/>
</dbReference>
<dbReference type="PANTHER" id="PTHR42809">
    <property type="entry name" value="FLAVODOXIN 2"/>
    <property type="match status" value="1"/>
</dbReference>
<keyword evidence="4" id="KW-0813">Transport</keyword>
<evidence type="ECO:0000256" key="2">
    <source>
        <dbReference type="ARBA" id="ARBA00003297"/>
    </source>
</evidence>
<evidence type="ECO:0000256" key="5">
    <source>
        <dbReference type="ARBA" id="ARBA00022630"/>
    </source>
</evidence>
<dbReference type="PROSITE" id="PS50902">
    <property type="entry name" value="FLAVODOXIN_LIKE"/>
    <property type="match status" value="1"/>
</dbReference>
<dbReference type="Proteomes" id="UP000460318">
    <property type="component" value="Unassembled WGS sequence"/>
</dbReference>
<keyword evidence="7" id="KW-0249">Electron transport</keyword>
<evidence type="ECO:0000259" key="8">
    <source>
        <dbReference type="PROSITE" id="PS50902"/>
    </source>
</evidence>
<keyword evidence="5" id="KW-0285">Flavoprotein</keyword>
<sequence>MITKAIYYFSLTGKTAALVEDINQQDFPVIRLNNKDPKQFEFGNEEVIVIGSPTYGRGVPPMYFKQIINELRSLTGRKIGLFGSGNTIYGEDFCGAIDTLEELLKQNNEIIFKYKFEGYPTDKVKNKFYEMLKLD</sequence>
<protein>
    <recommendedName>
        <fullName evidence="8">Flavodoxin-like domain-containing protein</fullName>
    </recommendedName>
</protein>
<dbReference type="Gene3D" id="3.40.50.360">
    <property type="match status" value="1"/>
</dbReference>
<dbReference type="GO" id="GO:0016651">
    <property type="term" value="F:oxidoreductase activity, acting on NAD(P)H"/>
    <property type="evidence" value="ECO:0007669"/>
    <property type="project" value="UniProtKB-ARBA"/>
</dbReference>
<comment type="similarity">
    <text evidence="3">Belongs to the flavodoxin family.</text>
</comment>
<reference evidence="9 10" key="1">
    <citation type="submission" date="2019-12" db="EMBL/GenBank/DDBJ databases">
        <title>Paenibacillus sp. nov., an endophytic bacterium isolated from the stem of Dendrobium.</title>
        <authorList>
            <person name="Zhao R."/>
        </authorList>
    </citation>
    <scope>NUCLEOTIDE SEQUENCE [LARGE SCALE GENOMIC DNA]</scope>
    <source>
        <strain evidence="9 10">HJL G12</strain>
    </source>
</reference>
<evidence type="ECO:0000256" key="3">
    <source>
        <dbReference type="ARBA" id="ARBA00005267"/>
    </source>
</evidence>